<dbReference type="RefSeq" id="WP_089274735.1">
    <property type="nucleotide sequence ID" value="NZ_FZOC01000005.1"/>
</dbReference>
<dbReference type="PRINTS" id="PR00344">
    <property type="entry name" value="BCTRLSENSOR"/>
</dbReference>
<evidence type="ECO:0000256" key="4">
    <source>
        <dbReference type="PROSITE-ProRule" id="PRU00169"/>
    </source>
</evidence>
<dbReference type="InterPro" id="IPR013656">
    <property type="entry name" value="PAS_4"/>
</dbReference>
<dbReference type="Pfam" id="PF00072">
    <property type="entry name" value="Response_reg"/>
    <property type="match status" value="1"/>
</dbReference>
<feature type="domain" description="PAS" evidence="9">
    <location>
        <begin position="505"/>
        <end position="548"/>
    </location>
</feature>
<dbReference type="Gene3D" id="3.40.50.2300">
    <property type="match status" value="3"/>
</dbReference>
<dbReference type="Gene3D" id="3.30.450.20">
    <property type="entry name" value="PAS domain"/>
    <property type="match status" value="3"/>
</dbReference>
<dbReference type="SMART" id="SM00448">
    <property type="entry name" value="REC"/>
    <property type="match status" value="1"/>
</dbReference>
<evidence type="ECO:0000259" key="7">
    <source>
        <dbReference type="PROSITE" id="PS50109"/>
    </source>
</evidence>
<dbReference type="InterPro" id="IPR005467">
    <property type="entry name" value="His_kinase_dom"/>
</dbReference>
<feature type="domain" description="Histidine kinase" evidence="7">
    <location>
        <begin position="771"/>
        <end position="994"/>
    </location>
</feature>
<dbReference type="NCBIfam" id="TIGR00229">
    <property type="entry name" value="sensory_box"/>
    <property type="match status" value="3"/>
</dbReference>
<sequence length="1132" mass="125435">MFKRLALCLVLAVLFSGLAACPALAEKPRKNVLVLNSYHDGYAWSDEIVTGLRQYFAESQFLVDLQIEYMDTKRFATQERAQALFTFYRDKFRDSEFDLVIASDDFAYNFVLDYQDRLFPGLPVVFCGVNDFKPEKLAGRNNITGLVENVDFEATLRLAARLHKNAHKMIVIGDRSVTGMAIQGQLRKTAPRLQGLLEFEYWDDLPMPEILERLRAMPKNTLLFVIPMYLEHGGKLYAADEVLEVISANVSLPVYSCWRFLLDHGCVGGRLHSGVDHGRMAGSLALRILAGADPSAIPVVERLNDPYVFDYIVLRKIGIPISELPSGAEIINEPYRFYTIDKGIFWTIMVSLAALLFILVLLLVSISQRRRIQERVNDQLSFLKILMDAIPLPLYSLTRRGLFQDCNLAFERLFQVEREKIQGKAPEDLAESGAEELRDAVDKELLARAGVRVYESALHLPGDDTRAVMLSKATYLNAKGEILGLVGALNDISGLKRAQEELRQAEEKYRGIFENSVLGIFRAAPDARLLDANHALVEMLGFESLEALLATGADFLAGDGDGPADWLRASTGPGGVATHRREFVRPDGRRITAFLHIRVVAGPDGGLAAYEGVVEDITQRENAERARSESERMLQLVLDTIPQLVSWKDRDLRYLGVNRSFVSFFGLEDARRVLGHTDEELFGESEAARASQQSDRQVVETSQPQYRATWSTEDGYGRPVLLEVSRVPLHDASGRVVGLLCAAEDVTEKNNLERQLLQSQKMEAIGTLAGGIAHDFNNILTSIINSAELALMDAPGESDMTQDLLRVLRAGQRGSQLVRQILAFSRPSQAGFQYVNVADVVRETLSLLSASLPRNISVREDIRQDPALALADPIQLHQVFLNLCTNAFQAMRETGGDLLLTLQAEDLDAPAAEVLSLPPGCYLRLTITDTGPGIEQDILDKIFDPFFTTKGKAEGTGLGLAVVHGIIKAHKGAVAVSSIPWERTSFDIYLPKQRDLDQEEQPLAEHVRPGQGRVLFVEDDDDQLATIPRVLGRLGYEVTGCASALEALRLLADRPGGFDVVLTDFDMPQVNGVEFAWRLLFEHPGLPVVMISGRLHTGDVPPDLPPNILRVLAKPYSQASISEALREILSAG</sequence>
<keyword evidence="5" id="KW-0472">Membrane</keyword>
<feature type="transmembrane region" description="Helical" evidence="5">
    <location>
        <begin position="344"/>
        <end position="366"/>
    </location>
</feature>
<dbReference type="PROSITE" id="PS50113">
    <property type="entry name" value="PAC"/>
    <property type="match status" value="3"/>
</dbReference>
<dbReference type="InterPro" id="IPR003594">
    <property type="entry name" value="HATPase_dom"/>
</dbReference>
<dbReference type="PROSITE" id="PS51257">
    <property type="entry name" value="PROKAR_LIPOPROTEIN"/>
    <property type="match status" value="1"/>
</dbReference>
<dbReference type="PROSITE" id="PS50109">
    <property type="entry name" value="HIS_KIN"/>
    <property type="match status" value="1"/>
</dbReference>
<dbReference type="CDD" id="cd00156">
    <property type="entry name" value="REC"/>
    <property type="match status" value="1"/>
</dbReference>
<dbReference type="SUPFAM" id="SSF55785">
    <property type="entry name" value="PYP-like sensor domain (PAS domain)"/>
    <property type="match status" value="3"/>
</dbReference>
<dbReference type="InterPro" id="IPR000700">
    <property type="entry name" value="PAS-assoc_C"/>
</dbReference>
<dbReference type="GO" id="GO:0000155">
    <property type="term" value="F:phosphorelay sensor kinase activity"/>
    <property type="evidence" value="ECO:0007669"/>
    <property type="project" value="InterPro"/>
</dbReference>
<dbReference type="InterPro" id="IPR001789">
    <property type="entry name" value="Sig_transdc_resp-reg_receiver"/>
</dbReference>
<dbReference type="InterPro" id="IPR035965">
    <property type="entry name" value="PAS-like_dom_sf"/>
</dbReference>
<keyword evidence="5" id="KW-0812">Transmembrane</keyword>
<dbReference type="Pfam" id="PF00512">
    <property type="entry name" value="HisKA"/>
    <property type="match status" value="1"/>
</dbReference>
<dbReference type="EMBL" id="FZOC01000005">
    <property type="protein sequence ID" value="SNS06371.1"/>
    <property type="molecule type" value="Genomic_DNA"/>
</dbReference>
<name>A0A239BFV4_9BACT</name>
<dbReference type="SUPFAM" id="SSF52172">
    <property type="entry name" value="CheY-like"/>
    <property type="match status" value="1"/>
</dbReference>
<dbReference type="SMART" id="SM00387">
    <property type="entry name" value="HATPase_c"/>
    <property type="match status" value="1"/>
</dbReference>
<dbReference type="Proteomes" id="UP000198324">
    <property type="component" value="Unassembled WGS sequence"/>
</dbReference>
<evidence type="ECO:0000259" key="10">
    <source>
        <dbReference type="PROSITE" id="PS50113"/>
    </source>
</evidence>
<feature type="domain" description="PAC" evidence="10">
    <location>
        <begin position="702"/>
        <end position="758"/>
    </location>
</feature>
<evidence type="ECO:0000256" key="2">
    <source>
        <dbReference type="ARBA" id="ARBA00012438"/>
    </source>
</evidence>
<keyword evidence="6" id="KW-0732">Signal</keyword>
<dbReference type="Pfam" id="PF13188">
    <property type="entry name" value="PAS_8"/>
    <property type="match status" value="1"/>
</dbReference>
<feature type="signal peptide" evidence="6">
    <location>
        <begin position="1"/>
        <end position="25"/>
    </location>
</feature>
<evidence type="ECO:0000256" key="5">
    <source>
        <dbReference type="SAM" id="Phobius"/>
    </source>
</evidence>
<dbReference type="SMART" id="SM00086">
    <property type="entry name" value="PAC"/>
    <property type="match status" value="2"/>
</dbReference>
<dbReference type="InterPro" id="IPR003661">
    <property type="entry name" value="HisK_dim/P_dom"/>
</dbReference>
<dbReference type="SMART" id="SM00091">
    <property type="entry name" value="PAS"/>
    <property type="match status" value="3"/>
</dbReference>
<dbReference type="EC" id="2.7.13.3" evidence="2"/>
<dbReference type="Gene3D" id="3.30.565.10">
    <property type="entry name" value="Histidine kinase-like ATPase, C-terminal domain"/>
    <property type="match status" value="1"/>
</dbReference>
<evidence type="ECO:0000313" key="12">
    <source>
        <dbReference type="Proteomes" id="UP000198324"/>
    </source>
</evidence>
<feature type="modified residue" description="4-aspartylphosphate" evidence="4">
    <location>
        <position position="1064"/>
    </location>
</feature>
<dbReference type="CDD" id="cd00082">
    <property type="entry name" value="HisKA"/>
    <property type="match status" value="1"/>
</dbReference>
<feature type="chain" id="PRO_5012737572" description="histidine kinase" evidence="6">
    <location>
        <begin position="26"/>
        <end position="1132"/>
    </location>
</feature>
<dbReference type="InterPro" id="IPR036890">
    <property type="entry name" value="HATPase_C_sf"/>
</dbReference>
<dbReference type="PANTHER" id="PTHR43065:SF42">
    <property type="entry name" value="TWO-COMPONENT SENSOR PPRA"/>
    <property type="match status" value="1"/>
</dbReference>
<evidence type="ECO:0000313" key="11">
    <source>
        <dbReference type="EMBL" id="SNS06371.1"/>
    </source>
</evidence>
<proteinExistence type="predicted"/>
<keyword evidence="3 4" id="KW-0597">Phosphoprotein</keyword>
<dbReference type="Pfam" id="PF02518">
    <property type="entry name" value="HATPase_c"/>
    <property type="match status" value="1"/>
</dbReference>
<evidence type="ECO:0000259" key="9">
    <source>
        <dbReference type="PROSITE" id="PS50112"/>
    </source>
</evidence>
<dbReference type="InterPro" id="IPR001610">
    <property type="entry name" value="PAC"/>
</dbReference>
<dbReference type="SUPFAM" id="SSF47384">
    <property type="entry name" value="Homodimeric domain of signal transducing histidine kinase"/>
    <property type="match status" value="1"/>
</dbReference>
<dbReference type="InterPro" id="IPR036097">
    <property type="entry name" value="HisK_dim/P_sf"/>
</dbReference>
<feature type="domain" description="PAC" evidence="10">
    <location>
        <begin position="452"/>
        <end position="504"/>
    </location>
</feature>
<comment type="catalytic activity">
    <reaction evidence="1">
        <text>ATP + protein L-histidine = ADP + protein N-phospho-L-histidine.</text>
        <dbReference type="EC" id="2.7.13.3"/>
    </reaction>
</comment>
<dbReference type="SUPFAM" id="SSF55874">
    <property type="entry name" value="ATPase domain of HSP90 chaperone/DNA topoisomerase II/histidine kinase"/>
    <property type="match status" value="1"/>
</dbReference>
<dbReference type="InterPro" id="IPR000014">
    <property type="entry name" value="PAS"/>
</dbReference>
<dbReference type="OrthoDB" id="9813024at2"/>
<reference evidence="11 12" key="1">
    <citation type="submission" date="2017-06" db="EMBL/GenBank/DDBJ databases">
        <authorList>
            <person name="Kim H.J."/>
            <person name="Triplett B.A."/>
        </authorList>
    </citation>
    <scope>NUCLEOTIDE SEQUENCE [LARGE SCALE GENOMIC DNA]</scope>
    <source>
        <strain evidence="11 12">DSM 13116</strain>
    </source>
</reference>
<keyword evidence="12" id="KW-1185">Reference proteome</keyword>
<dbReference type="PANTHER" id="PTHR43065">
    <property type="entry name" value="SENSOR HISTIDINE KINASE"/>
    <property type="match status" value="1"/>
</dbReference>
<dbReference type="AlphaFoldDB" id="A0A239BFV4"/>
<evidence type="ECO:0000256" key="3">
    <source>
        <dbReference type="ARBA" id="ARBA00022553"/>
    </source>
</evidence>
<keyword evidence="5" id="KW-1133">Transmembrane helix</keyword>
<evidence type="ECO:0000256" key="6">
    <source>
        <dbReference type="SAM" id="SignalP"/>
    </source>
</evidence>
<protein>
    <recommendedName>
        <fullName evidence="2">histidine kinase</fullName>
        <ecNumber evidence="2">2.7.13.3</ecNumber>
    </recommendedName>
</protein>
<feature type="domain" description="PAC" evidence="10">
    <location>
        <begin position="577"/>
        <end position="629"/>
    </location>
</feature>
<dbReference type="SMART" id="SM00388">
    <property type="entry name" value="HisKA"/>
    <property type="match status" value="1"/>
</dbReference>
<dbReference type="PROSITE" id="PS50110">
    <property type="entry name" value="RESPONSE_REGULATORY"/>
    <property type="match status" value="1"/>
</dbReference>
<feature type="domain" description="Response regulatory" evidence="8">
    <location>
        <begin position="1013"/>
        <end position="1129"/>
    </location>
</feature>
<evidence type="ECO:0000256" key="1">
    <source>
        <dbReference type="ARBA" id="ARBA00000085"/>
    </source>
</evidence>
<gene>
    <name evidence="11" type="ORF">SAMN04488503_2522</name>
</gene>
<dbReference type="InterPro" id="IPR011006">
    <property type="entry name" value="CheY-like_superfamily"/>
</dbReference>
<evidence type="ECO:0000259" key="8">
    <source>
        <dbReference type="PROSITE" id="PS50110"/>
    </source>
</evidence>
<dbReference type="CDD" id="cd00130">
    <property type="entry name" value="PAS"/>
    <property type="match status" value="2"/>
</dbReference>
<dbReference type="InterPro" id="IPR004358">
    <property type="entry name" value="Sig_transdc_His_kin-like_C"/>
</dbReference>
<dbReference type="Gene3D" id="1.10.287.130">
    <property type="match status" value="1"/>
</dbReference>
<dbReference type="PROSITE" id="PS50112">
    <property type="entry name" value="PAS"/>
    <property type="match status" value="1"/>
</dbReference>
<accession>A0A239BFV4</accession>
<organism evidence="11 12">
    <name type="scientific">Humidesulfovibrio mexicanus</name>
    <dbReference type="NCBI Taxonomy" id="147047"/>
    <lineage>
        <taxon>Bacteria</taxon>
        <taxon>Pseudomonadati</taxon>
        <taxon>Thermodesulfobacteriota</taxon>
        <taxon>Desulfovibrionia</taxon>
        <taxon>Desulfovibrionales</taxon>
        <taxon>Desulfovibrionaceae</taxon>
        <taxon>Humidesulfovibrio</taxon>
    </lineage>
</organism>
<dbReference type="Pfam" id="PF08448">
    <property type="entry name" value="PAS_4"/>
    <property type="match status" value="2"/>
</dbReference>